<sequence>MTNRELPFAHGAAPPLTARLRLAHEDFLVEEILGYDADGSGEHVLLWVEKRGANTDWVARELAKFAGVPPLAVGYAGLKDRHAVTRQTFSVQLAGRPDPDWSAFPHAEVKVLAATRHGRKLKRGGLRGNRFVLVLREVQGERERAEQVLATIAARGVPNYFGEQRFGREGGNLAQARAMFAGRRVDRDKRGFLLSAARSQIFNSVLAARVERDAWDAPLDGEIWSLAGSRSWFGPEPYTEVLAQRLAGGDIHPSGPLWGQGEPPASGEAGALEREIAAAHADLAEGIAAARMDQERRPLRLLPQDLRWRWLADDALELSFQLPAGAYATVVVREVAVTSQVADSQAADQQRHV</sequence>
<dbReference type="InterPro" id="IPR042214">
    <property type="entry name" value="TruD_catalytic"/>
</dbReference>
<keyword evidence="2 4" id="KW-0819">tRNA processing</keyword>
<dbReference type="InterPro" id="IPR011760">
    <property type="entry name" value="PsdUridine_synth_TruD_insert"/>
</dbReference>
<dbReference type="InterPro" id="IPR001656">
    <property type="entry name" value="PsdUridine_synth_TruD"/>
</dbReference>
<accession>A0ABV3QLS6</accession>
<dbReference type="Gene3D" id="3.30.2350.20">
    <property type="entry name" value="TruD, catalytic domain"/>
    <property type="match status" value="1"/>
</dbReference>
<name>A0ABV3QLS6_9GAMM</name>
<dbReference type="Gene3D" id="3.30.2340.10">
    <property type="entry name" value="TruD, insertion domain"/>
    <property type="match status" value="1"/>
</dbReference>
<dbReference type="InterPro" id="IPR020119">
    <property type="entry name" value="PsdUridine_synth_TruD_CS"/>
</dbReference>
<dbReference type="SUPFAM" id="SSF55120">
    <property type="entry name" value="Pseudouridine synthase"/>
    <property type="match status" value="1"/>
</dbReference>
<evidence type="ECO:0000313" key="7">
    <source>
        <dbReference type="Proteomes" id="UP001556170"/>
    </source>
</evidence>
<protein>
    <recommendedName>
        <fullName evidence="4">tRNA pseudouridine synthase D</fullName>
        <ecNumber evidence="4">5.4.99.27</ecNumber>
    </recommendedName>
    <alternativeName>
        <fullName evidence="4">tRNA pseudouridine(13) synthase</fullName>
    </alternativeName>
    <alternativeName>
        <fullName evidence="4">tRNA pseudouridylate synthase D</fullName>
    </alternativeName>
    <alternativeName>
        <fullName evidence="4">tRNA-uridine isomerase D</fullName>
    </alternativeName>
</protein>
<evidence type="ECO:0000313" key="6">
    <source>
        <dbReference type="EMBL" id="MEW9623173.1"/>
    </source>
</evidence>
<dbReference type="Pfam" id="PF01142">
    <property type="entry name" value="TruD"/>
    <property type="match status" value="2"/>
</dbReference>
<organism evidence="6 7">
    <name type="scientific">Rhodanobacter geophilus</name>
    <dbReference type="NCBI Taxonomy" id="3162488"/>
    <lineage>
        <taxon>Bacteria</taxon>
        <taxon>Pseudomonadati</taxon>
        <taxon>Pseudomonadota</taxon>
        <taxon>Gammaproteobacteria</taxon>
        <taxon>Lysobacterales</taxon>
        <taxon>Rhodanobacteraceae</taxon>
        <taxon>Rhodanobacter</taxon>
    </lineage>
</organism>
<dbReference type="InterPro" id="IPR020103">
    <property type="entry name" value="PsdUridine_synth_cat_dom_sf"/>
</dbReference>
<dbReference type="HAMAP" id="MF_01082">
    <property type="entry name" value="TruD"/>
    <property type="match status" value="1"/>
</dbReference>
<evidence type="ECO:0000256" key="4">
    <source>
        <dbReference type="HAMAP-Rule" id="MF_01082"/>
    </source>
</evidence>
<dbReference type="PANTHER" id="PTHR47811:SF1">
    <property type="entry name" value="TRNA PSEUDOURIDINE SYNTHASE D"/>
    <property type="match status" value="1"/>
</dbReference>
<evidence type="ECO:0000259" key="5">
    <source>
        <dbReference type="PROSITE" id="PS50984"/>
    </source>
</evidence>
<dbReference type="GO" id="GO:0160150">
    <property type="term" value="F:tRNA pseudouridine(13) synthase activity"/>
    <property type="evidence" value="ECO:0007669"/>
    <property type="project" value="UniProtKB-EC"/>
</dbReference>
<dbReference type="PANTHER" id="PTHR47811">
    <property type="entry name" value="TRNA PSEUDOURIDINE SYNTHASE D"/>
    <property type="match status" value="1"/>
</dbReference>
<dbReference type="NCBIfam" id="NF002153">
    <property type="entry name" value="PRK00984.1-2"/>
    <property type="match status" value="1"/>
</dbReference>
<feature type="domain" description="TRUD" evidence="5">
    <location>
        <begin position="156"/>
        <end position="301"/>
    </location>
</feature>
<feature type="active site" description="Nucleophile" evidence="4">
    <location>
        <position position="80"/>
    </location>
</feature>
<comment type="function">
    <text evidence="4">Responsible for synthesis of pseudouridine from uracil-13 in transfer RNAs.</text>
</comment>
<evidence type="ECO:0000256" key="3">
    <source>
        <dbReference type="ARBA" id="ARBA00023235"/>
    </source>
</evidence>
<dbReference type="InterPro" id="IPR043165">
    <property type="entry name" value="TruD_insert_sf"/>
</dbReference>
<gene>
    <name evidence="4 6" type="primary">truD</name>
    <name evidence="6" type="ORF">ABQJ56_02855</name>
</gene>
<proteinExistence type="inferred from homology"/>
<dbReference type="CDD" id="cd02575">
    <property type="entry name" value="PseudoU_synth_EcTruD"/>
    <property type="match status" value="1"/>
</dbReference>
<dbReference type="InterPro" id="IPR050170">
    <property type="entry name" value="TruD_pseudoU_synthase"/>
</dbReference>
<evidence type="ECO:0000256" key="2">
    <source>
        <dbReference type="ARBA" id="ARBA00022694"/>
    </source>
</evidence>
<keyword evidence="7" id="KW-1185">Reference proteome</keyword>
<comment type="catalytic activity">
    <reaction evidence="4">
        <text>uridine(13) in tRNA = pseudouridine(13) in tRNA</text>
        <dbReference type="Rhea" id="RHEA:42540"/>
        <dbReference type="Rhea" id="RHEA-COMP:10105"/>
        <dbReference type="Rhea" id="RHEA-COMP:10106"/>
        <dbReference type="ChEBI" id="CHEBI:65314"/>
        <dbReference type="ChEBI" id="CHEBI:65315"/>
        <dbReference type="EC" id="5.4.99.27"/>
    </reaction>
</comment>
<dbReference type="Proteomes" id="UP001556170">
    <property type="component" value="Unassembled WGS sequence"/>
</dbReference>
<comment type="caution">
    <text evidence="6">The sequence shown here is derived from an EMBL/GenBank/DDBJ whole genome shotgun (WGS) entry which is preliminary data.</text>
</comment>
<dbReference type="PROSITE" id="PS01268">
    <property type="entry name" value="UPF0024"/>
    <property type="match status" value="1"/>
</dbReference>
<keyword evidence="3 4" id="KW-0413">Isomerase</keyword>
<reference evidence="6 7" key="1">
    <citation type="submission" date="2024-06" db="EMBL/GenBank/DDBJ databases">
        <authorList>
            <person name="Woo H."/>
        </authorList>
    </citation>
    <scope>NUCLEOTIDE SEQUENCE [LARGE SCALE GENOMIC DNA]</scope>
    <source>
        <strain evidence="6 7">S2-g</strain>
    </source>
</reference>
<comment type="similarity">
    <text evidence="1 4">Belongs to the pseudouridine synthase TruD family.</text>
</comment>
<dbReference type="EC" id="5.4.99.27" evidence="4"/>
<dbReference type="EMBL" id="JBFOHL010000002">
    <property type="protein sequence ID" value="MEW9623173.1"/>
    <property type="molecule type" value="Genomic_DNA"/>
</dbReference>
<dbReference type="PROSITE" id="PS50984">
    <property type="entry name" value="TRUD"/>
    <property type="match status" value="1"/>
</dbReference>
<evidence type="ECO:0000256" key="1">
    <source>
        <dbReference type="ARBA" id="ARBA00007953"/>
    </source>
</evidence>
<dbReference type="RefSeq" id="WP_367843485.1">
    <property type="nucleotide sequence ID" value="NZ_JBFOHL010000002.1"/>
</dbReference>